<dbReference type="InterPro" id="IPR024041">
    <property type="entry name" value="NH4_transpt_AmtB-like_dom"/>
</dbReference>
<dbReference type="AlphaFoldDB" id="A0A1N7LLU3"/>
<dbReference type="PANTHER" id="PTHR11730">
    <property type="entry name" value="AMMONIUM TRANSPORTER"/>
    <property type="match status" value="1"/>
</dbReference>
<feature type="transmembrane region" description="Helical" evidence="8">
    <location>
        <begin position="88"/>
        <end position="108"/>
    </location>
</feature>
<sequence>MSSETALNAVWVVLAAALVLFMEGGFSLLEAGLVRTKNAVNVTMKVFVDLTFGVLAFYLVGVHLAFGADWAHLLGWGSAVAPAHVPQAAFVLFQIGFAIAAASIISGAVAERMKFSAYVIIVILVCAVVYPLGAHWAWGQGGWLGNLGMEDFAGSAVIHAMGGFMALGFAKTVGPRAQRFNADGSVNVFAPSNIPLASAGAFILCFGWIGFNAGSTLDAYDPRLSSVALNTVIAAAAGGAAAVMLTMLRFKVADPSMMMNGVLSGLVAITAGCAFVSHWAAIVIGVVAGVLVVFATGWLDAWKIDDPVGAFAVHGAGGVWGTFAVGLFDMSHGLLTTGQLHLALVQLLACIVYPLWGLLTSLGIGWVIRRTLGLRVSPETEEEGIDVVAHGIPAYNELERFTDL</sequence>
<evidence type="ECO:0000313" key="11">
    <source>
        <dbReference type="Proteomes" id="UP000186156"/>
    </source>
</evidence>
<keyword evidence="4 8" id="KW-0812">Transmembrane</keyword>
<feature type="transmembrane region" description="Helical" evidence="8">
    <location>
        <begin position="194"/>
        <end position="211"/>
    </location>
</feature>
<evidence type="ECO:0000256" key="1">
    <source>
        <dbReference type="ARBA" id="ARBA00004141"/>
    </source>
</evidence>
<name>A0A1N7LLU3_9BACL</name>
<evidence type="ECO:0000256" key="8">
    <source>
        <dbReference type="RuleBase" id="RU362002"/>
    </source>
</evidence>
<dbReference type="InterPro" id="IPR029020">
    <property type="entry name" value="Ammonium/urea_transptr"/>
</dbReference>
<feature type="domain" description="Ammonium transporter AmtB-like" evidence="9">
    <location>
        <begin position="10"/>
        <end position="395"/>
    </location>
</feature>
<evidence type="ECO:0000256" key="3">
    <source>
        <dbReference type="ARBA" id="ARBA00022448"/>
    </source>
</evidence>
<evidence type="ECO:0000256" key="6">
    <source>
        <dbReference type="ARBA" id="ARBA00023136"/>
    </source>
</evidence>
<dbReference type="STRING" id="252246.SAMN05421799_103243"/>
<keyword evidence="7 8" id="KW-0924">Ammonia transport</keyword>
<evidence type="ECO:0000256" key="4">
    <source>
        <dbReference type="ARBA" id="ARBA00022692"/>
    </source>
</evidence>
<dbReference type="GO" id="GO:0005886">
    <property type="term" value="C:plasma membrane"/>
    <property type="evidence" value="ECO:0007669"/>
    <property type="project" value="UniProtKB-SubCell"/>
</dbReference>
<dbReference type="InterPro" id="IPR001905">
    <property type="entry name" value="Ammonium_transpt"/>
</dbReference>
<evidence type="ECO:0000256" key="5">
    <source>
        <dbReference type="ARBA" id="ARBA00022989"/>
    </source>
</evidence>
<reference evidence="11" key="1">
    <citation type="submission" date="2017-01" db="EMBL/GenBank/DDBJ databases">
        <authorList>
            <person name="Varghese N."/>
            <person name="Submissions S."/>
        </authorList>
    </citation>
    <scope>NUCLEOTIDE SEQUENCE [LARGE SCALE GENOMIC DNA]</scope>
    <source>
        <strain evidence="11">DSM 16176</strain>
    </source>
</reference>
<dbReference type="Pfam" id="PF00909">
    <property type="entry name" value="Ammonium_transp"/>
    <property type="match status" value="1"/>
</dbReference>
<evidence type="ECO:0000256" key="7">
    <source>
        <dbReference type="ARBA" id="ARBA00023177"/>
    </source>
</evidence>
<keyword evidence="6 8" id="KW-0472">Membrane</keyword>
<organism evidence="10 11">
    <name type="scientific">Alicyclobacillus vulcanalis</name>
    <dbReference type="NCBI Taxonomy" id="252246"/>
    <lineage>
        <taxon>Bacteria</taxon>
        <taxon>Bacillati</taxon>
        <taxon>Bacillota</taxon>
        <taxon>Bacilli</taxon>
        <taxon>Bacillales</taxon>
        <taxon>Alicyclobacillaceae</taxon>
        <taxon>Alicyclobacillus</taxon>
    </lineage>
</organism>
<feature type="transmembrane region" description="Helical" evidence="8">
    <location>
        <begin position="262"/>
        <end position="295"/>
    </location>
</feature>
<dbReference type="Proteomes" id="UP000186156">
    <property type="component" value="Unassembled WGS sequence"/>
</dbReference>
<gene>
    <name evidence="10" type="ORF">SAMN05421799_103243</name>
</gene>
<comment type="subcellular location">
    <subcellularLocation>
        <location evidence="8">Cell membrane</location>
        <topology evidence="8">Multi-pass membrane protein</topology>
    </subcellularLocation>
    <subcellularLocation>
        <location evidence="1">Membrane</location>
        <topology evidence="1">Multi-pass membrane protein</topology>
    </subcellularLocation>
</comment>
<dbReference type="SUPFAM" id="SSF111352">
    <property type="entry name" value="Ammonium transporter"/>
    <property type="match status" value="1"/>
</dbReference>
<feature type="transmembrane region" description="Helical" evidence="8">
    <location>
        <begin position="115"/>
        <end position="132"/>
    </location>
</feature>
<dbReference type="EMBL" id="FTOO01000003">
    <property type="protein sequence ID" value="SIS74813.1"/>
    <property type="molecule type" value="Genomic_DNA"/>
</dbReference>
<keyword evidence="3 8" id="KW-0813">Transport</keyword>
<dbReference type="Gene3D" id="1.10.3430.10">
    <property type="entry name" value="Ammonium transporter AmtB like domains"/>
    <property type="match status" value="1"/>
</dbReference>
<dbReference type="GO" id="GO:0097272">
    <property type="term" value="P:ammonium homeostasis"/>
    <property type="evidence" value="ECO:0007669"/>
    <property type="project" value="TreeGrafter"/>
</dbReference>
<keyword evidence="11" id="KW-1185">Reference proteome</keyword>
<keyword evidence="5 8" id="KW-1133">Transmembrane helix</keyword>
<evidence type="ECO:0000259" key="9">
    <source>
        <dbReference type="Pfam" id="PF00909"/>
    </source>
</evidence>
<feature type="transmembrane region" description="Helical" evidence="8">
    <location>
        <begin position="6"/>
        <end position="34"/>
    </location>
</feature>
<proteinExistence type="inferred from homology"/>
<feature type="transmembrane region" description="Helical" evidence="8">
    <location>
        <begin position="307"/>
        <end position="328"/>
    </location>
</feature>
<evidence type="ECO:0000256" key="2">
    <source>
        <dbReference type="ARBA" id="ARBA00005887"/>
    </source>
</evidence>
<protein>
    <recommendedName>
        <fullName evidence="8">Ammonium transporter</fullName>
    </recommendedName>
</protein>
<feature type="transmembrane region" description="Helical" evidence="8">
    <location>
        <begin position="231"/>
        <end position="250"/>
    </location>
</feature>
<dbReference type="OrthoDB" id="9814202at2"/>
<dbReference type="PANTHER" id="PTHR11730:SF6">
    <property type="entry name" value="AMMONIUM TRANSPORTER"/>
    <property type="match status" value="1"/>
</dbReference>
<accession>A0A1N7LLU3</accession>
<dbReference type="NCBIfam" id="TIGR00836">
    <property type="entry name" value="amt"/>
    <property type="match status" value="1"/>
</dbReference>
<feature type="transmembrane region" description="Helical" evidence="8">
    <location>
        <begin position="340"/>
        <end position="368"/>
    </location>
</feature>
<feature type="transmembrane region" description="Helical" evidence="8">
    <location>
        <begin position="46"/>
        <end position="68"/>
    </location>
</feature>
<feature type="transmembrane region" description="Helical" evidence="8">
    <location>
        <begin position="152"/>
        <end position="173"/>
    </location>
</feature>
<dbReference type="GO" id="GO:0008519">
    <property type="term" value="F:ammonium channel activity"/>
    <property type="evidence" value="ECO:0007669"/>
    <property type="project" value="InterPro"/>
</dbReference>
<dbReference type="RefSeq" id="WP_076345828.1">
    <property type="nucleotide sequence ID" value="NZ_FTOO01000003.1"/>
</dbReference>
<comment type="similarity">
    <text evidence="2 8">Belongs to the ammonia transporter channel (TC 1.A.11.2) family.</text>
</comment>
<evidence type="ECO:0000313" key="10">
    <source>
        <dbReference type="EMBL" id="SIS74813.1"/>
    </source>
</evidence>